<keyword evidence="2" id="KW-0808">Transferase</keyword>
<reference evidence="3" key="1">
    <citation type="submission" date="2020-12" db="EMBL/GenBank/DDBJ databases">
        <title>Metabolic potential, ecology and presence of endohyphal bacteria is reflected in genomic diversity of Mucoromycotina.</title>
        <authorList>
            <person name="Muszewska A."/>
            <person name="Okrasinska A."/>
            <person name="Steczkiewicz K."/>
            <person name="Drgas O."/>
            <person name="Orlowska M."/>
            <person name="Perlinska-Lenart U."/>
            <person name="Aleksandrzak-Piekarczyk T."/>
            <person name="Szatraj K."/>
            <person name="Zielenkiewicz U."/>
            <person name="Pilsyk S."/>
            <person name="Malc E."/>
            <person name="Mieczkowski P."/>
            <person name="Kruszewska J.S."/>
            <person name="Biernat P."/>
            <person name="Pawlowska J."/>
        </authorList>
    </citation>
    <scope>NUCLEOTIDE SEQUENCE</scope>
    <source>
        <strain evidence="3">WA0000067209</strain>
    </source>
</reference>
<comment type="similarity">
    <text evidence="1">Belongs to the CoA-transferase III family.</text>
</comment>
<dbReference type="Pfam" id="PF02515">
    <property type="entry name" value="CoA_transf_3"/>
    <property type="match status" value="1"/>
</dbReference>
<evidence type="ECO:0000313" key="3">
    <source>
        <dbReference type="EMBL" id="KAG2173311.1"/>
    </source>
</evidence>
<name>A0A8H7PHE6_MORIS</name>
<dbReference type="OrthoDB" id="5863171at2759"/>
<organism evidence="3 4">
    <name type="scientific">Mortierella isabellina</name>
    <name type="common">Filamentous fungus</name>
    <name type="synonym">Umbelopsis isabellina</name>
    <dbReference type="NCBI Taxonomy" id="91625"/>
    <lineage>
        <taxon>Eukaryota</taxon>
        <taxon>Fungi</taxon>
        <taxon>Fungi incertae sedis</taxon>
        <taxon>Mucoromycota</taxon>
        <taxon>Mucoromycotina</taxon>
        <taxon>Umbelopsidomycetes</taxon>
        <taxon>Umbelopsidales</taxon>
        <taxon>Umbelopsidaceae</taxon>
        <taxon>Umbelopsis</taxon>
    </lineage>
</organism>
<protein>
    <submittedName>
        <fullName evidence="3">Uncharacterized protein</fullName>
    </submittedName>
</protein>
<evidence type="ECO:0000313" key="4">
    <source>
        <dbReference type="Proteomes" id="UP000654370"/>
    </source>
</evidence>
<dbReference type="EMBL" id="JAEPQZ010000015">
    <property type="protein sequence ID" value="KAG2173311.1"/>
    <property type="molecule type" value="Genomic_DNA"/>
</dbReference>
<gene>
    <name evidence="3" type="ORF">INT43_004685</name>
</gene>
<dbReference type="InterPro" id="IPR023606">
    <property type="entry name" value="CoA-Trfase_III_dom_1_sf"/>
</dbReference>
<dbReference type="InterPro" id="IPR050483">
    <property type="entry name" value="CoA-transferase_III_domain"/>
</dbReference>
<accession>A0A8H7PHE6</accession>
<evidence type="ECO:0000256" key="1">
    <source>
        <dbReference type="ARBA" id="ARBA00008383"/>
    </source>
</evidence>
<dbReference type="SUPFAM" id="SSF89796">
    <property type="entry name" value="CoA-transferase family III (CaiB/BaiF)"/>
    <property type="match status" value="1"/>
</dbReference>
<keyword evidence="4" id="KW-1185">Reference proteome</keyword>
<dbReference type="Gene3D" id="3.40.50.10540">
    <property type="entry name" value="Crotonobetainyl-coa:carnitine coa-transferase, domain 1"/>
    <property type="match status" value="1"/>
</dbReference>
<dbReference type="AlphaFoldDB" id="A0A8H7PHE6"/>
<dbReference type="GO" id="GO:0008410">
    <property type="term" value="F:CoA-transferase activity"/>
    <property type="evidence" value="ECO:0007669"/>
    <property type="project" value="TreeGrafter"/>
</dbReference>
<dbReference type="InterPro" id="IPR003673">
    <property type="entry name" value="CoA-Trfase_fam_III"/>
</dbReference>
<dbReference type="Gene3D" id="3.30.1540.10">
    <property type="entry name" value="formyl-coa transferase, domain 3"/>
    <property type="match status" value="1"/>
</dbReference>
<sequence>MLTSIAKSRAPAHILQRHFATQPKAADLVKPLSGIRVLELGQLIAGPYCGTILGYFGAQVIKIEPPKIGDPLRVWRHLDSDGQSPWFRSLGRNKKSVCIDLRTEKGRSLVKELAQQSDVLIENFKPGTMEKWGLGPDELYKTNPDLIFTRISGYGQSGPYSKRAGYASVCEGMGGFRYVNGHPGQPPVRPNISLGDSLAGLHAALGVVMGLLARQRIGDTGASKTGQVVDVAIYESVLGMMEGIIPEFDRFNEVSFPLNWLIPNLNCKANNFVQIRPPSGTTVTGIVPTNTYPCADGKHVIIGGNGDSIYKRLMKAAGREDLATSEYETNKERVIHQKVIDEAIGNWTSTLTTDQVLEKLEKASVPAGKIYDARDIINDEHIQARGMIEEVTVGSKEDGRGWQVKVPAVTPKLDTTPGSTEWAGPDLGQHTKQVLTEMLGLSEEEIKDLESEGITASK</sequence>
<dbReference type="PANTHER" id="PTHR48207:SF3">
    <property type="entry name" value="SUCCINATE--HYDROXYMETHYLGLUTARATE COA-TRANSFERASE"/>
    <property type="match status" value="1"/>
</dbReference>
<dbReference type="PANTHER" id="PTHR48207">
    <property type="entry name" value="SUCCINATE--HYDROXYMETHYLGLUTARATE COA-TRANSFERASE"/>
    <property type="match status" value="1"/>
</dbReference>
<proteinExistence type="inferred from homology"/>
<comment type="caution">
    <text evidence="3">The sequence shown here is derived from an EMBL/GenBank/DDBJ whole genome shotgun (WGS) entry which is preliminary data.</text>
</comment>
<dbReference type="Proteomes" id="UP000654370">
    <property type="component" value="Unassembled WGS sequence"/>
</dbReference>
<dbReference type="InterPro" id="IPR044855">
    <property type="entry name" value="CoA-Trfase_III_dom3_sf"/>
</dbReference>
<evidence type="ECO:0000256" key="2">
    <source>
        <dbReference type="ARBA" id="ARBA00022679"/>
    </source>
</evidence>